<name>A0A9W7XDB8_9FUNG</name>
<protein>
    <submittedName>
        <fullName evidence="2">Uncharacterized protein</fullName>
    </submittedName>
</protein>
<dbReference type="InterPro" id="IPR033228">
    <property type="entry name" value="SZT2"/>
</dbReference>
<evidence type="ECO:0000313" key="3">
    <source>
        <dbReference type="Proteomes" id="UP001145021"/>
    </source>
</evidence>
<accession>A0A9W7XDB8</accession>
<sequence length="2205" mass="248143">MSSTRLAEFNSDDDVTVAQGVVLLRADPTNERRTDQALWLLNHLHVPIRLQEIDPLYTVIDVFTNTNTGGNNAAGNGPGSSNLGTNSSSMRNLYSQNSLSSRSLACWNGRYYDGELLSSSQYNMRLFTETLDRQFKFTEDTTFWSLSQDCNVVFVIDISQSMYSLDPNTNEAHIHTALETMEKCIMGIVQPIIIRSTLGLPDILIEPHICASVIAYCPRPQGSYPVERDRKKLPFCRTLAHACQVTMNDLPDFMKVVRNFLFNYESELQDSLGSFPPPPPPIPLDPLDKQDPLPAEKGRKGDSKRSAKSSSKPKKQPKSGDTYTFTYDPDAPLLHALQIADYFLRILPEVCASSFVFLTDGVLRSNFATSKAQSLISSLGRRNTKCTFIQVGSCGGFTPETTLGFVGDNELLLYLAAALDGTFIYASDFPDTVLPNQFNFYHHVIVAHQTRLAGTPVRHRYDVIHQGGRRLGDMPRERLDTKKTGRLQTTQGGDPGFPWCAECKPPIVDTVTARYSDYSNPVSMNVLIDARLNEGFVVRNIHIAKLDREGLAERIKVKMELVWHANITIVYRIINTYYRGQRDMREEQSLIDESDNSHGNSVSGSADRSRSSSVSSEEVDPMIRDRGQRTHNMVDIVIRSYNMFTFAFLQLGSSDASKGEVFAKADMLHQFLKTITEKDERLRQLHQIPIKAPSNRARMSPRIFVPQVTETLSSPHPIVYNTLPLATRIQPDEIDPENYLDCSLWTQQHWLLYDKIQQFSKNEDILKPLACFKHTASVFIDSELILSYMDGMDFTETAKHGNRIMNDLRAYVCQHGTWALMKDEKTSVVFLRDHLRLSSQIPAFVVTRWSMATNWVMRISFSLYNGTLAARELVSYSMPFFCDRYRPTYRDPSRESVVRATRPLHLLPMDLDVADGMPQNLLSTRDMGDLHTYVVEWRWTYLAREGTREDLSGEGSDSEIVRQALHRLALTLGFHRLTQDFTLINAKGESTGLTSAPDALKYDSCLTFYHEREGYDREELLLACQYQIVVDMKQSTVAARTWIEPWSARFIRSLFEDDFRILAPLGTFQQILQPARCFQLKVPNLAEFHNKRMNMFSIMAVVNSSRIALRLVQLPDISPAFAVWNQPDGADSVKVDDPTFQITPEPDIDEDMEIQEFDENGKIFRRTKATEYYKTHDREETRRLVSERKVKIMHMGTNYGERRAILLERFMLTLFDKREEGRYDPYIEKYRLNEYNPFILALINPGHPRKLFFNKLAAEWMTTGEFTMVAYRCFLEFALFKHCDAISVNAERFNKLRFASSIVSELTAHSPGVHQATGVPNALDEHLYMDKWFVIRLPNNSSFLMVILPNVPLSAPRRDRGGQIGGVEDADKDNSAQQSDATRSSTDAAENTHRRTGSQPASPPVFTPALESSITGAESLAGSGMTAINAYTLVMECSMDNGEMRRHVRSMDIHASATKTKLNLRPLEVGAADTRVPGDLFQGFVGQKDVPIPFTEYAIAEIRRLERMYAEAHLQTMYLALLLKRQVAAADLAFSQQSSLWRRRSIDVDITAFLHSQDAARFSREPAWQAQDRQSLQERFAGLLGESFTALPCSATHGRLYYCRPMPDRRSELELCLQLAQNPLFINLQCSVEVLDSASGHNRRLNMPIDQLPLSLERLCEQAGLQWRPPTDHFEASMDVRVILHINCLYLPEESVARSVDDVDPPLDLKTLGPKPDKHEIDSRATRVFQKTMSLSSLVRGGMSSLTPSDVVSTASDAKDVDALPSAVIAKKHTNAQIATLEGLPHDQLQLVRHCHRRLVRFVAQETLYALRDIHPVTGPLLRQVWHTIATTVDEDVPSDRFEFAHNKIDLHFLISSSDQARRRHAMDLVMAELLKPDSLPARFPLGKLQQLDGIVYMRDVRSRSDRIEARARMRARALSDSNDTSSSSMIVVASDMAQTQTQTQTQTQSQTADLADAIPSWFLIKPTATLDGVRILTHNYSAVTNEAADNVLAATRQLLMVALKAANTRLLLEEMAETRSFPDQLLLPDVAVANKNSVSSSNGHGKVTSATRLGHHTFSEAAHQPMRDETAAGISSSPSAITVAGGGQDRARKAGAFPQAHASALYSNPSEPDFSGAAGNPFNIASVLKPYMPDSPEFYACDKQFTSMFPLHPRISPQKAIQAVLASGMMNSRLSNYTNMFFVRDGSSLFYAALSIGRKPYINP</sequence>
<feature type="compositionally biased region" description="Pro residues" evidence="1">
    <location>
        <begin position="275"/>
        <end position="284"/>
    </location>
</feature>
<proteinExistence type="predicted"/>
<feature type="region of interest" description="Disordered" evidence="1">
    <location>
        <begin position="1357"/>
        <end position="1409"/>
    </location>
</feature>
<feature type="region of interest" description="Disordered" evidence="1">
    <location>
        <begin position="271"/>
        <end position="322"/>
    </location>
</feature>
<evidence type="ECO:0000313" key="2">
    <source>
        <dbReference type="EMBL" id="KAJ1642137.1"/>
    </source>
</evidence>
<dbReference type="PANTHER" id="PTHR14918">
    <property type="entry name" value="KICSTOR COMPLEX PROTEIN SZT2"/>
    <property type="match status" value="1"/>
</dbReference>
<feature type="compositionally biased region" description="Polar residues" evidence="1">
    <location>
        <begin position="1375"/>
        <end position="1389"/>
    </location>
</feature>
<dbReference type="PANTHER" id="PTHR14918:SF3">
    <property type="entry name" value="KICSTOR COMPLEX PROTEIN SZT2"/>
    <property type="match status" value="1"/>
</dbReference>
<feature type="compositionally biased region" description="Basic and acidic residues" evidence="1">
    <location>
        <begin position="286"/>
        <end position="305"/>
    </location>
</feature>
<comment type="caution">
    <text evidence="2">The sequence shown here is derived from an EMBL/GenBank/DDBJ whole genome shotgun (WGS) entry which is preliminary data.</text>
</comment>
<reference evidence="2" key="1">
    <citation type="submission" date="2022-07" db="EMBL/GenBank/DDBJ databases">
        <title>Phylogenomic reconstructions and comparative analyses of Kickxellomycotina fungi.</title>
        <authorList>
            <person name="Reynolds N.K."/>
            <person name="Stajich J.E."/>
            <person name="Barry K."/>
            <person name="Grigoriev I.V."/>
            <person name="Crous P."/>
            <person name="Smith M.E."/>
        </authorList>
    </citation>
    <scope>NUCLEOTIDE SEQUENCE</scope>
    <source>
        <strain evidence="2">NBRC 105413</strain>
    </source>
</reference>
<feature type="region of interest" description="Disordered" evidence="1">
    <location>
        <begin position="591"/>
        <end position="626"/>
    </location>
</feature>
<dbReference type="GO" id="GO:0005777">
    <property type="term" value="C:peroxisome"/>
    <property type="evidence" value="ECO:0007669"/>
    <property type="project" value="InterPro"/>
</dbReference>
<evidence type="ECO:0000256" key="1">
    <source>
        <dbReference type="SAM" id="MobiDB-lite"/>
    </source>
</evidence>
<gene>
    <name evidence="2" type="ORF">LPJ64_005985</name>
</gene>
<organism evidence="2 3">
    <name type="scientific">Coemansia asiatica</name>
    <dbReference type="NCBI Taxonomy" id="1052880"/>
    <lineage>
        <taxon>Eukaryota</taxon>
        <taxon>Fungi</taxon>
        <taxon>Fungi incertae sedis</taxon>
        <taxon>Zoopagomycota</taxon>
        <taxon>Kickxellomycotina</taxon>
        <taxon>Kickxellomycetes</taxon>
        <taxon>Kickxellales</taxon>
        <taxon>Kickxellaceae</taxon>
        <taxon>Coemansia</taxon>
    </lineage>
</organism>
<feature type="non-terminal residue" evidence="2">
    <location>
        <position position="1"/>
    </location>
</feature>
<keyword evidence="3" id="KW-1185">Reference proteome</keyword>
<feature type="region of interest" description="Disordered" evidence="1">
    <location>
        <begin position="2066"/>
        <end position="2095"/>
    </location>
</feature>
<feature type="compositionally biased region" description="Low complexity" evidence="1">
    <location>
        <begin position="601"/>
        <end position="616"/>
    </location>
</feature>
<dbReference type="EMBL" id="JANBOH010000471">
    <property type="protein sequence ID" value="KAJ1642137.1"/>
    <property type="molecule type" value="Genomic_DNA"/>
</dbReference>
<dbReference type="Proteomes" id="UP001145021">
    <property type="component" value="Unassembled WGS sequence"/>
</dbReference>